<sequence length="84" mass="9239">MGMVMRNHELVESSVYPYGFSPEVEALREVADDKGSDTSVSSSSEALALDDDLDPPVILEGEPVMKDLTYYLMDLSLSADPNPW</sequence>
<name>A0A1R0GRQ2_9FUNG</name>
<dbReference type="Proteomes" id="UP000187455">
    <property type="component" value="Unassembled WGS sequence"/>
</dbReference>
<keyword evidence="2" id="KW-1185">Reference proteome</keyword>
<protein>
    <submittedName>
        <fullName evidence="1">Uncharacterized protein</fullName>
    </submittedName>
</protein>
<accession>A0A1R0GRQ2</accession>
<dbReference type="AlphaFoldDB" id="A0A1R0GRQ2"/>
<organism evidence="1 2">
    <name type="scientific">Smittium mucronatum</name>
    <dbReference type="NCBI Taxonomy" id="133383"/>
    <lineage>
        <taxon>Eukaryota</taxon>
        <taxon>Fungi</taxon>
        <taxon>Fungi incertae sedis</taxon>
        <taxon>Zoopagomycota</taxon>
        <taxon>Kickxellomycotina</taxon>
        <taxon>Harpellomycetes</taxon>
        <taxon>Harpellales</taxon>
        <taxon>Legeriomycetaceae</taxon>
        <taxon>Smittium</taxon>
    </lineage>
</organism>
<evidence type="ECO:0000313" key="2">
    <source>
        <dbReference type="Proteomes" id="UP000187455"/>
    </source>
</evidence>
<proteinExistence type="predicted"/>
<evidence type="ECO:0000313" key="1">
    <source>
        <dbReference type="EMBL" id="OLY79583.1"/>
    </source>
</evidence>
<reference evidence="1 2" key="1">
    <citation type="journal article" date="2016" name="Mol. Biol. Evol.">
        <title>Genome-Wide Survey of Gut Fungi (Harpellales) Reveals the First Horizontally Transferred Ubiquitin Gene from a Mosquito Host.</title>
        <authorList>
            <person name="Wang Y."/>
            <person name="White M.M."/>
            <person name="Kvist S."/>
            <person name="Moncalvo J.M."/>
        </authorList>
    </citation>
    <scope>NUCLEOTIDE SEQUENCE [LARGE SCALE GENOMIC DNA]</scope>
    <source>
        <strain evidence="1 2">ALG-7-W6</strain>
    </source>
</reference>
<dbReference type="EMBL" id="LSSL01004274">
    <property type="protein sequence ID" value="OLY79583.1"/>
    <property type="molecule type" value="Genomic_DNA"/>
</dbReference>
<comment type="caution">
    <text evidence="1">The sequence shown here is derived from an EMBL/GenBank/DDBJ whole genome shotgun (WGS) entry which is preliminary data.</text>
</comment>
<gene>
    <name evidence="1" type="ORF">AYI68_g6345</name>
</gene>